<feature type="chain" id="PRO_5016282376" evidence="1">
    <location>
        <begin position="25"/>
        <end position="147"/>
    </location>
</feature>
<dbReference type="RefSeq" id="WP_107934082.1">
    <property type="nucleotide sequence ID" value="NZ_PYWJ01000008.1"/>
</dbReference>
<dbReference type="OrthoDB" id="2453836at2"/>
<comment type="caution">
    <text evidence="2">The sequence shown here is derived from an EMBL/GenBank/DDBJ whole genome shotgun (WGS) entry which is preliminary data.</text>
</comment>
<feature type="signal peptide" evidence="1">
    <location>
        <begin position="1"/>
        <end position="24"/>
    </location>
</feature>
<reference evidence="2 3" key="1">
    <citation type="submission" date="2018-06" db="EMBL/GenBank/DDBJ databases">
        <title>Genomic Encyclopedia of Archaeal and Bacterial Type Strains, Phase II (KMG-II): from individual species to whole genera.</title>
        <authorList>
            <person name="Goeker M."/>
        </authorList>
    </citation>
    <scope>NUCLEOTIDE SEQUENCE [LARGE SCALE GENOMIC DNA]</scope>
    <source>
        <strain evidence="2 3">KACC 16626</strain>
    </source>
</reference>
<evidence type="ECO:0000313" key="2">
    <source>
        <dbReference type="EMBL" id="PYF08932.1"/>
    </source>
</evidence>
<proteinExistence type="predicted"/>
<evidence type="ECO:0000313" key="3">
    <source>
        <dbReference type="Proteomes" id="UP000247416"/>
    </source>
</evidence>
<dbReference type="Proteomes" id="UP000247416">
    <property type="component" value="Unassembled WGS sequence"/>
</dbReference>
<gene>
    <name evidence="2" type="ORF">BJ095_101153</name>
</gene>
<accession>A0A318TW03</accession>
<evidence type="ECO:0000256" key="1">
    <source>
        <dbReference type="SAM" id="SignalP"/>
    </source>
</evidence>
<dbReference type="PROSITE" id="PS51257">
    <property type="entry name" value="PROKAR_LIPOPROTEIN"/>
    <property type="match status" value="1"/>
</dbReference>
<dbReference type="Gene3D" id="2.60.40.3830">
    <property type="match status" value="1"/>
</dbReference>
<keyword evidence="3" id="KW-1185">Reference proteome</keyword>
<sequence length="147" mass="16553">MIIQIRSIGIMCIVCLLFLVGCKANDTDEDSWKESPTFYIDDKKMYGVKGEIGLERLNGEENEPDFPATQGRLYNIHFFDAAKELFGEEAVITATHQDTGKTIELYNLIASSIASAKFGFEDEGLWKISVSINEEPYTSFIIRAEKP</sequence>
<dbReference type="EMBL" id="QJTJ01000001">
    <property type="protein sequence ID" value="PYF08932.1"/>
    <property type="molecule type" value="Genomic_DNA"/>
</dbReference>
<keyword evidence="1" id="KW-0732">Signal</keyword>
<dbReference type="AlphaFoldDB" id="A0A318TW03"/>
<name>A0A318TW03_9BACL</name>
<protein>
    <submittedName>
        <fullName evidence="2">Uncharacterized protein</fullName>
    </submittedName>
</protein>
<organism evidence="2 3">
    <name type="scientific">Ureibacillus chungkukjangi</name>
    <dbReference type="NCBI Taxonomy" id="1202712"/>
    <lineage>
        <taxon>Bacteria</taxon>
        <taxon>Bacillati</taxon>
        <taxon>Bacillota</taxon>
        <taxon>Bacilli</taxon>
        <taxon>Bacillales</taxon>
        <taxon>Caryophanaceae</taxon>
        <taxon>Ureibacillus</taxon>
    </lineage>
</organism>